<dbReference type="Pfam" id="PF01134">
    <property type="entry name" value="GIDA"/>
    <property type="match status" value="1"/>
</dbReference>
<dbReference type="InterPro" id="IPR020595">
    <property type="entry name" value="MnmG-rel_CS"/>
</dbReference>
<dbReference type="GO" id="GO:0030488">
    <property type="term" value="P:tRNA methylation"/>
    <property type="evidence" value="ECO:0007669"/>
    <property type="project" value="TreeGrafter"/>
</dbReference>
<keyword evidence="14" id="KW-1185">Reference proteome</keyword>
<dbReference type="GO" id="GO:0002098">
    <property type="term" value="P:tRNA wobble uridine modification"/>
    <property type="evidence" value="ECO:0007669"/>
    <property type="project" value="InterPro"/>
</dbReference>
<comment type="subunit">
    <text evidence="9 11">Homodimer. Heterotetramer of two MnmE and two MnmG subunits.</text>
</comment>
<evidence type="ECO:0000259" key="12">
    <source>
        <dbReference type="SMART" id="SM01228"/>
    </source>
</evidence>
<reference evidence="13 14" key="1">
    <citation type="submission" date="2014-10" db="EMBL/GenBank/DDBJ databases">
        <title>Genome sequence of Novosphingobium malaysiense MUSC 273(T).</title>
        <authorList>
            <person name="Lee L.-H."/>
        </authorList>
    </citation>
    <scope>NUCLEOTIDE SEQUENCE [LARGE SCALE GENOMIC DNA]</scope>
    <source>
        <strain evidence="13 14">MUSC 273</strain>
    </source>
</reference>
<dbReference type="InterPro" id="IPR004416">
    <property type="entry name" value="MnmG"/>
</dbReference>
<dbReference type="Gene3D" id="3.50.50.60">
    <property type="entry name" value="FAD/NAD(P)-binding domain"/>
    <property type="match status" value="2"/>
</dbReference>
<dbReference type="GO" id="GO:0005829">
    <property type="term" value="C:cytosol"/>
    <property type="evidence" value="ECO:0007669"/>
    <property type="project" value="TreeGrafter"/>
</dbReference>
<dbReference type="InterPro" id="IPR002218">
    <property type="entry name" value="MnmG-rel"/>
</dbReference>
<dbReference type="Pfam" id="PF13932">
    <property type="entry name" value="SAM_GIDA_C"/>
    <property type="match status" value="1"/>
</dbReference>
<sequence>MHSFDVIVIGGGHAGCEAAAAAARMGARVALVSFDLEAIGAMSCNPAIGGLGKGHLVREVDAFDGLIGRAADAGAIHYRMLNRSKGSAVQGPRVQADRRLFKAAIHQLLKGQGDLTLVAGEAAALVLEGGRAVGIDLADGTRLTASAVVLCTGTFLGGTLFRGEERIVGGRIGEASAQKLAAQMREAGLPMARLKTGTPPRLDGRTIDWARLGEQPSDGEFWTMSAMGGRRVNPQVFCAITRTNLRSHDVIRANLHRSPLFSGAIGAQGPRYCPSIEDKIHRFADRDGHQIFLEPEGLDTHLVYPNGISTSLPADVQLEMLRTMEGLETVEMVVPGYAVEYDHIDPRALRPSLELRDIPGLYCAGQINGTTGYEEAAAQGLVAGMHAAADVLGREAPAIDRANSYMAVMIDDLTLHGVSEPYRMLTARAEYRLRLRANNATSRLTPLAIAVGAAGPERRAWFTQREEARAALAEAFDRPVSANDLANAGLPVRTDAGRLPLREWLRFGGVDLAGLSPWLDEALVSDHALAEEMAEDAAYAPYLERQERELRDLRASEALPLGDHFPYEAIPGLSREMVERLTRARPATLAAAGRIPGITPAALAALLVHARREAA</sequence>
<dbReference type="STRING" id="1348853.LK12_21470"/>
<dbReference type="RefSeq" id="WP_039288785.1">
    <property type="nucleotide sequence ID" value="NZ_JTDI01000007.1"/>
</dbReference>
<feature type="binding site" evidence="11">
    <location>
        <begin position="10"/>
        <end position="15"/>
    </location>
    <ligand>
        <name>FAD</name>
        <dbReference type="ChEBI" id="CHEBI:57692"/>
    </ligand>
</feature>
<accession>A0A0B1ZKG7</accession>
<feature type="domain" description="tRNA uridine 5-carboxymethylaminomethyl modification enzyme C-terminal subdomain" evidence="12">
    <location>
        <begin position="537"/>
        <end position="608"/>
    </location>
</feature>
<evidence type="ECO:0000256" key="7">
    <source>
        <dbReference type="ARBA" id="ARBA00022827"/>
    </source>
</evidence>
<dbReference type="GO" id="GO:0050660">
    <property type="term" value="F:flavin adenine dinucleotide binding"/>
    <property type="evidence" value="ECO:0007669"/>
    <property type="project" value="UniProtKB-UniRule"/>
</dbReference>
<proteinExistence type="inferred from homology"/>
<dbReference type="AlphaFoldDB" id="A0A0B1ZKG7"/>
<protein>
    <recommendedName>
        <fullName evidence="4 11">tRNA uridine 5-carboxymethylaminomethyl modification enzyme MnmG</fullName>
    </recommendedName>
    <alternativeName>
        <fullName evidence="10 11">Glucose-inhibited division protein A</fullName>
    </alternativeName>
</protein>
<dbReference type="NCBIfam" id="TIGR00136">
    <property type="entry name" value="mnmG_gidA"/>
    <property type="match status" value="1"/>
</dbReference>
<dbReference type="PRINTS" id="PR00368">
    <property type="entry name" value="FADPNR"/>
</dbReference>
<dbReference type="InterPro" id="IPR049312">
    <property type="entry name" value="GIDA_C_N"/>
</dbReference>
<evidence type="ECO:0000256" key="6">
    <source>
        <dbReference type="ARBA" id="ARBA00022694"/>
    </source>
</evidence>
<dbReference type="Gene3D" id="1.10.150.570">
    <property type="entry name" value="GidA associated domain, C-terminal subdomain"/>
    <property type="match status" value="1"/>
</dbReference>
<dbReference type="InterPro" id="IPR026904">
    <property type="entry name" value="MnmG_C"/>
</dbReference>
<keyword evidence="6 11" id="KW-0819">tRNA processing</keyword>
<keyword evidence="7 11" id="KW-0274">FAD</keyword>
<keyword evidence="11" id="KW-0963">Cytoplasm</keyword>
<keyword evidence="8 11" id="KW-0520">NAD</keyword>
<evidence type="ECO:0000256" key="8">
    <source>
        <dbReference type="ARBA" id="ARBA00023027"/>
    </source>
</evidence>
<dbReference type="SUPFAM" id="SSF51905">
    <property type="entry name" value="FAD/NAD(P)-binding domain"/>
    <property type="match status" value="1"/>
</dbReference>
<dbReference type="Pfam" id="PF21680">
    <property type="entry name" value="GIDA_C_1st"/>
    <property type="match status" value="1"/>
</dbReference>
<dbReference type="PANTHER" id="PTHR11806">
    <property type="entry name" value="GLUCOSE INHIBITED DIVISION PROTEIN A"/>
    <property type="match status" value="1"/>
</dbReference>
<evidence type="ECO:0000313" key="13">
    <source>
        <dbReference type="EMBL" id="KHK89641.1"/>
    </source>
</evidence>
<comment type="cofactor">
    <cofactor evidence="1 11">
        <name>FAD</name>
        <dbReference type="ChEBI" id="CHEBI:57692"/>
    </cofactor>
</comment>
<evidence type="ECO:0000256" key="5">
    <source>
        <dbReference type="ARBA" id="ARBA00022630"/>
    </source>
</evidence>
<dbReference type="InterPro" id="IPR036188">
    <property type="entry name" value="FAD/NAD-bd_sf"/>
</dbReference>
<comment type="caution">
    <text evidence="11">Lacks conserved residue(s) required for the propagation of feature annotation.</text>
</comment>
<evidence type="ECO:0000256" key="3">
    <source>
        <dbReference type="ARBA" id="ARBA00007653"/>
    </source>
</evidence>
<keyword evidence="5 11" id="KW-0285">Flavoprotein</keyword>
<organism evidence="13 14">
    <name type="scientific">Novosphingobium malaysiense</name>
    <dbReference type="NCBI Taxonomy" id="1348853"/>
    <lineage>
        <taxon>Bacteria</taxon>
        <taxon>Pseudomonadati</taxon>
        <taxon>Pseudomonadota</taxon>
        <taxon>Alphaproteobacteria</taxon>
        <taxon>Sphingomonadales</taxon>
        <taxon>Sphingomonadaceae</taxon>
        <taxon>Novosphingobium</taxon>
    </lineage>
</organism>
<dbReference type="FunFam" id="3.50.50.60:FF:000002">
    <property type="entry name" value="tRNA uridine 5-carboxymethylaminomethyl modification enzyme MnmG"/>
    <property type="match status" value="1"/>
</dbReference>
<evidence type="ECO:0000256" key="10">
    <source>
        <dbReference type="ARBA" id="ARBA00031800"/>
    </source>
</evidence>
<comment type="similarity">
    <text evidence="3 11">Belongs to the MnmG family.</text>
</comment>
<dbReference type="FunFam" id="1.10.150.570:FF:000001">
    <property type="entry name" value="tRNA uridine 5-carboxymethylaminomethyl modification enzyme MnmG"/>
    <property type="match status" value="1"/>
</dbReference>
<dbReference type="HAMAP" id="MF_00129">
    <property type="entry name" value="MnmG_GidA"/>
    <property type="match status" value="1"/>
</dbReference>
<evidence type="ECO:0000256" key="2">
    <source>
        <dbReference type="ARBA" id="ARBA00003717"/>
    </source>
</evidence>
<evidence type="ECO:0000256" key="11">
    <source>
        <dbReference type="HAMAP-Rule" id="MF_00129"/>
    </source>
</evidence>
<name>A0A0B1ZKG7_9SPHN</name>
<dbReference type="InterPro" id="IPR040131">
    <property type="entry name" value="MnmG_N"/>
</dbReference>
<dbReference type="PROSITE" id="PS01280">
    <property type="entry name" value="GIDA_1"/>
    <property type="match status" value="1"/>
</dbReference>
<dbReference type="InterPro" id="IPR044920">
    <property type="entry name" value="MnmG_C_subdom_sf"/>
</dbReference>
<gene>
    <name evidence="11" type="primary">mnmG</name>
    <name evidence="11" type="synonym">gidA</name>
    <name evidence="13" type="ORF">LK12_21470</name>
</gene>
<comment type="function">
    <text evidence="2 11">NAD-binding protein involved in the addition of a carboxymethylaminomethyl (cmnm) group at the wobble position (U34) of certain tRNAs, forming tRNA-cmnm(5)s(2)U34.</text>
</comment>
<dbReference type="EMBL" id="JTDI01000007">
    <property type="protein sequence ID" value="KHK89641.1"/>
    <property type="molecule type" value="Genomic_DNA"/>
</dbReference>
<comment type="caution">
    <text evidence="13">The sequence shown here is derived from an EMBL/GenBank/DDBJ whole genome shotgun (WGS) entry which is preliminary data.</text>
</comment>
<dbReference type="OrthoDB" id="9815560at2"/>
<dbReference type="InterPro" id="IPR047001">
    <property type="entry name" value="MnmG_C_subdom"/>
</dbReference>
<comment type="subcellular location">
    <subcellularLocation>
        <location evidence="11">Cytoplasm</location>
    </subcellularLocation>
</comment>
<evidence type="ECO:0000256" key="1">
    <source>
        <dbReference type="ARBA" id="ARBA00001974"/>
    </source>
</evidence>
<dbReference type="SMART" id="SM01228">
    <property type="entry name" value="GIDA_assoc_3"/>
    <property type="match status" value="1"/>
</dbReference>
<dbReference type="PANTHER" id="PTHR11806:SF0">
    <property type="entry name" value="PROTEIN MTO1 HOMOLOG, MITOCHONDRIAL"/>
    <property type="match status" value="1"/>
</dbReference>
<dbReference type="Proteomes" id="UP000031057">
    <property type="component" value="Unassembled WGS sequence"/>
</dbReference>
<evidence type="ECO:0000256" key="4">
    <source>
        <dbReference type="ARBA" id="ARBA00020461"/>
    </source>
</evidence>
<evidence type="ECO:0000313" key="14">
    <source>
        <dbReference type="Proteomes" id="UP000031057"/>
    </source>
</evidence>
<feature type="binding site" evidence="11">
    <location>
        <begin position="269"/>
        <end position="283"/>
    </location>
    <ligand>
        <name>NAD(+)</name>
        <dbReference type="ChEBI" id="CHEBI:57540"/>
    </ligand>
</feature>
<evidence type="ECO:0000256" key="9">
    <source>
        <dbReference type="ARBA" id="ARBA00025948"/>
    </source>
</evidence>